<keyword evidence="1" id="KW-0812">Transmembrane</keyword>
<keyword evidence="1" id="KW-1133">Transmembrane helix</keyword>
<dbReference type="STRING" id="1032480.MLP_02430"/>
<evidence type="ECO:0000256" key="1">
    <source>
        <dbReference type="SAM" id="Phobius"/>
    </source>
</evidence>
<protein>
    <submittedName>
        <fullName evidence="2">Uncharacterized protein</fullName>
    </submittedName>
</protein>
<reference evidence="2 3" key="1">
    <citation type="submission" date="2011-05" db="EMBL/GenBank/DDBJ databases">
        <title>Whole genome sequence of Microlunatus phosphovorus NM-1.</title>
        <authorList>
            <person name="Hosoyama A."/>
            <person name="Sasaki K."/>
            <person name="Harada T."/>
            <person name="Igarashi R."/>
            <person name="Kawakoshi A."/>
            <person name="Sasagawa M."/>
            <person name="Fukada J."/>
            <person name="Nakamura S."/>
            <person name="Katano Y."/>
            <person name="Hanada S."/>
            <person name="Kamagata Y."/>
            <person name="Nakamura N."/>
            <person name="Yamazaki S."/>
            <person name="Fujita N."/>
        </authorList>
    </citation>
    <scope>NUCLEOTIDE SEQUENCE [LARGE SCALE GENOMIC DNA]</scope>
    <source>
        <strain evidence="3">ATCC 700054 / DSM 10555 / JCM 9379 / NBRC 101784 / NCIMB 13414 / VKM Ac-1990 / NM-1</strain>
    </source>
</reference>
<proteinExistence type="predicted"/>
<name>F5XHW2_MICPN</name>
<feature type="transmembrane region" description="Helical" evidence="1">
    <location>
        <begin position="168"/>
        <end position="185"/>
    </location>
</feature>
<feature type="transmembrane region" description="Helical" evidence="1">
    <location>
        <begin position="141"/>
        <end position="162"/>
    </location>
</feature>
<accession>F5XHW2</accession>
<feature type="transmembrane region" description="Helical" evidence="1">
    <location>
        <begin position="112"/>
        <end position="134"/>
    </location>
</feature>
<evidence type="ECO:0000313" key="2">
    <source>
        <dbReference type="EMBL" id="BAK33257.1"/>
    </source>
</evidence>
<dbReference type="KEGG" id="mph:MLP_02430"/>
<sequence length="202" mass="21045">MKIHHKVAFPLAAAVFALLVFDTVVRLVTGHWTPVTDDQLGSALTRVAISVLVGATFGALLFVVFRERAAFAAGNRVVRLCRWPLLVGLGLLVFMFAVPPSVAAQIPEVVRSLIGSLTLLLTFVTAMVIGLATLRHNPLGLGARILVAVPIVFGLAVLLMAIDSPVGSPAPVTGLAALGISLLGASTRHPQGRRPVVAAAIS</sequence>
<keyword evidence="3" id="KW-1185">Reference proteome</keyword>
<evidence type="ECO:0000313" key="3">
    <source>
        <dbReference type="Proteomes" id="UP000007947"/>
    </source>
</evidence>
<dbReference type="EMBL" id="AP012204">
    <property type="protein sequence ID" value="BAK33257.1"/>
    <property type="molecule type" value="Genomic_DNA"/>
</dbReference>
<organism evidence="2 3">
    <name type="scientific">Microlunatus phosphovorus (strain ATCC 700054 / DSM 10555 / JCM 9379 / NBRC 101784 / NCIMB 13414 / VKM Ac-1990 / NM-1)</name>
    <dbReference type="NCBI Taxonomy" id="1032480"/>
    <lineage>
        <taxon>Bacteria</taxon>
        <taxon>Bacillati</taxon>
        <taxon>Actinomycetota</taxon>
        <taxon>Actinomycetes</taxon>
        <taxon>Propionibacteriales</taxon>
        <taxon>Propionibacteriaceae</taxon>
        <taxon>Microlunatus</taxon>
    </lineage>
</organism>
<gene>
    <name evidence="2" type="ordered locus">MLP_02430</name>
</gene>
<dbReference type="RefSeq" id="WP_013861146.1">
    <property type="nucleotide sequence ID" value="NC_015635.1"/>
</dbReference>
<dbReference type="AlphaFoldDB" id="F5XHW2"/>
<dbReference type="Proteomes" id="UP000007947">
    <property type="component" value="Chromosome"/>
</dbReference>
<feature type="transmembrane region" description="Helical" evidence="1">
    <location>
        <begin position="43"/>
        <end position="65"/>
    </location>
</feature>
<keyword evidence="1" id="KW-0472">Membrane</keyword>
<dbReference type="HOGENOM" id="CLU_1353364_0_0_11"/>
<feature type="transmembrane region" description="Helical" evidence="1">
    <location>
        <begin position="85"/>
        <end position="106"/>
    </location>
</feature>